<feature type="region of interest" description="Disordered" evidence="1">
    <location>
        <begin position="104"/>
        <end position="149"/>
    </location>
</feature>
<dbReference type="InterPro" id="IPR036869">
    <property type="entry name" value="J_dom_sf"/>
</dbReference>
<feature type="compositionally biased region" description="Basic and acidic residues" evidence="1">
    <location>
        <begin position="225"/>
        <end position="240"/>
    </location>
</feature>
<dbReference type="Pfam" id="PF23551">
    <property type="entry name" value="Zn_ribbon_20"/>
    <property type="match status" value="1"/>
</dbReference>
<organism evidence="3 4">
    <name type="scientific">Salix udensis</name>
    <dbReference type="NCBI Taxonomy" id="889485"/>
    <lineage>
        <taxon>Eukaryota</taxon>
        <taxon>Viridiplantae</taxon>
        <taxon>Streptophyta</taxon>
        <taxon>Embryophyta</taxon>
        <taxon>Tracheophyta</taxon>
        <taxon>Spermatophyta</taxon>
        <taxon>Magnoliopsida</taxon>
        <taxon>eudicotyledons</taxon>
        <taxon>Gunneridae</taxon>
        <taxon>Pentapetalae</taxon>
        <taxon>rosids</taxon>
        <taxon>fabids</taxon>
        <taxon>Malpighiales</taxon>
        <taxon>Salicaceae</taxon>
        <taxon>Saliceae</taxon>
        <taxon>Salix</taxon>
    </lineage>
</organism>
<protein>
    <recommendedName>
        <fullName evidence="2">Zinc beta-ribbon domain-containing protein</fullName>
    </recommendedName>
</protein>
<feature type="compositionally biased region" description="Basic and acidic residues" evidence="1">
    <location>
        <begin position="355"/>
        <end position="365"/>
    </location>
</feature>
<dbReference type="Proteomes" id="UP001162972">
    <property type="component" value="Chromosome 1"/>
</dbReference>
<dbReference type="InterPro" id="IPR018253">
    <property type="entry name" value="DnaJ_domain_CS"/>
</dbReference>
<dbReference type="Gene3D" id="1.10.287.110">
    <property type="entry name" value="DnaJ domain"/>
    <property type="match status" value="1"/>
</dbReference>
<name>A0AAD6KT44_9ROSI</name>
<evidence type="ECO:0000256" key="1">
    <source>
        <dbReference type="SAM" id="MobiDB-lite"/>
    </source>
</evidence>
<feature type="region of interest" description="Disordered" evidence="1">
    <location>
        <begin position="225"/>
        <end position="259"/>
    </location>
</feature>
<proteinExistence type="predicted"/>
<feature type="region of interest" description="Disordered" evidence="1">
    <location>
        <begin position="343"/>
        <end position="371"/>
    </location>
</feature>
<gene>
    <name evidence="3" type="ORF">OIU84_023753</name>
</gene>
<dbReference type="PANTHER" id="PTHR44137:SF58">
    <property type="entry name" value="J DOMAIN-CONTAINING PROTEIN"/>
    <property type="match status" value="1"/>
</dbReference>
<evidence type="ECO:0000313" key="3">
    <source>
        <dbReference type="EMBL" id="KAJ6428385.1"/>
    </source>
</evidence>
<feature type="compositionally biased region" description="Polar residues" evidence="1">
    <location>
        <begin position="137"/>
        <end position="149"/>
    </location>
</feature>
<dbReference type="EMBL" id="JAPFFJ010000005">
    <property type="protein sequence ID" value="KAJ6428385.1"/>
    <property type="molecule type" value="Genomic_DNA"/>
</dbReference>
<keyword evidence="4" id="KW-1185">Reference proteome</keyword>
<evidence type="ECO:0000259" key="2">
    <source>
        <dbReference type="Pfam" id="PF23551"/>
    </source>
</evidence>
<reference evidence="3 4" key="1">
    <citation type="journal article" date="2023" name="Int. J. Mol. Sci.">
        <title>De Novo Assembly and Annotation of 11 Diverse Shrub Willow (Salix) Genomes Reveals Novel Gene Organization in Sex-Linked Regions.</title>
        <authorList>
            <person name="Hyden B."/>
            <person name="Feng K."/>
            <person name="Yates T.B."/>
            <person name="Jawdy S."/>
            <person name="Cereghino C."/>
            <person name="Smart L.B."/>
            <person name="Muchero W."/>
        </authorList>
    </citation>
    <scope>NUCLEOTIDE SEQUENCE [LARGE SCALE GENOMIC DNA]</scope>
    <source>
        <tissue evidence="3">Shoot tip</tissue>
    </source>
</reference>
<feature type="domain" description="Zinc beta-ribbon" evidence="2">
    <location>
        <begin position="156"/>
        <end position="190"/>
    </location>
</feature>
<sequence length="371" mass="40158">MECNKDEATRAKEIAEKKLFAKDIAGAKKFALKAQNLYPGLEGIPQMLATLDVYVAAENKINGEADCLLGADGAFKCISEAWSLLSDKPKRVAYDQRRNGKVFQKGTSAAGSSSAKPGSNGSYNFTKSNVKTHKSTPRTGHSSTPASSYKTKPNTFWTVCHGCKMQYEYLRVYLNHKLLCPNCHEPFLAIEMPPPPSHASRAGGASTATQPASVVQQAYEKVKREREEAQAATKREEALKRKNHASKKMSNASSSVYSNAAKRRRGMEDVGHGNNGSLFSNQMGVGGGGTANVSGFRQGSSENRVNGIAKPYSTRDVSQSEIQTLLMEKAKTNIQKKINEWKSAKVSESAAKEGAGSEKGIDRRGISLSNP</sequence>
<comment type="caution">
    <text evidence="3">The sequence shown here is derived from an EMBL/GenBank/DDBJ whole genome shotgun (WGS) entry which is preliminary data.</text>
</comment>
<dbReference type="AlphaFoldDB" id="A0AAD6KT44"/>
<dbReference type="InterPro" id="IPR056988">
    <property type="entry name" value="Zn_ribbon_pln"/>
</dbReference>
<accession>A0AAD6KT44</accession>
<evidence type="ECO:0000313" key="4">
    <source>
        <dbReference type="Proteomes" id="UP001162972"/>
    </source>
</evidence>
<dbReference type="PROSITE" id="PS00636">
    <property type="entry name" value="DNAJ_1"/>
    <property type="match status" value="1"/>
</dbReference>
<feature type="compositionally biased region" description="Low complexity" evidence="1">
    <location>
        <begin position="108"/>
        <end position="122"/>
    </location>
</feature>
<dbReference type="PANTHER" id="PTHR44137">
    <property type="entry name" value="BNAC03G44070D PROTEIN"/>
    <property type="match status" value="1"/>
</dbReference>
<feature type="compositionally biased region" description="Low complexity" evidence="1">
    <location>
        <begin position="248"/>
        <end position="259"/>
    </location>
</feature>